<sequence>MVSEQSIRGVSGVEMKWESTGGQRNCQQLGGGVFGGDAHHLFDEMSTCPRGDSAAVLRVTVSQIIYPVTYEVLHQVYDTYGAVAVQVLAVSTWQVKALVSFMSSHDAERARSATHGRDIYDGGCLLDVQHVQMFPGDGATATHTTCLTMVPSSATARPAAKSTAATPERVFPATTASYVPSITSAAMVTSVPFSETKKAETDMDKVVENLDKTIQDLCTKIDRMLEAFRHTKVDLSLSKDSTRDVAALSANTDPTSIALEVSTEAGSTNHVDTAKLGMRTTIECSMKCENQLADDDGGKDMAKEEWMELMEVDTKFTTMYLCFRDPLLIINAIPPRNWSWCLSRDYFGVVGLSFVSLKLEVLYGCFDRSSEYTASPPLVPPWRAAIPWNKAEMTSGSRPLPWPDPQLCQGSGGVVVKLLQPWPPLIQTSVRAEIETLNLYGKTIQFLAIWEFANKEVALIQTKKHMHVSQPTDLNICMLHLGSHGVYADSSGEEGVKAWWLRQQKHGRECGCNAQVLCMLDKWIQQWAGSTSDGSKVIKQLFWDSAQQDISLQEARQVGWLWAHSAREKETRKEAKQPAARVIDESITRTPQTIASSSLLLLPLSIPTL</sequence>
<keyword evidence="5" id="KW-1185">Reference proteome</keyword>
<dbReference type="HOGENOM" id="CLU_011184_0_0_1"/>
<dbReference type="OMA" id="DGGCLMD"/>
<dbReference type="EMBL" id="CM000127">
    <property type="protein sequence ID" value="EEC74150.1"/>
    <property type="molecule type" value="Genomic_DNA"/>
</dbReference>
<dbReference type="InterPro" id="IPR021790">
    <property type="entry name" value="PTBP1-like_RRM2"/>
</dbReference>
<evidence type="ECO:0000313" key="4">
    <source>
        <dbReference type="EMBL" id="EEC74150.1"/>
    </source>
</evidence>
<organism evidence="4 5">
    <name type="scientific">Oryza sativa subsp. indica</name>
    <name type="common">Rice</name>
    <dbReference type="NCBI Taxonomy" id="39946"/>
    <lineage>
        <taxon>Eukaryota</taxon>
        <taxon>Viridiplantae</taxon>
        <taxon>Streptophyta</taxon>
        <taxon>Embryophyta</taxon>
        <taxon>Tracheophyta</taxon>
        <taxon>Spermatophyta</taxon>
        <taxon>Magnoliopsida</taxon>
        <taxon>Liliopsida</taxon>
        <taxon>Poales</taxon>
        <taxon>Poaceae</taxon>
        <taxon>BOP clade</taxon>
        <taxon>Oryzoideae</taxon>
        <taxon>Oryzeae</taxon>
        <taxon>Oryzinae</taxon>
        <taxon>Oryza</taxon>
        <taxon>Oryza sativa</taxon>
    </lineage>
</organism>
<evidence type="ECO:0000259" key="3">
    <source>
        <dbReference type="Pfam" id="PF11835"/>
    </source>
</evidence>
<dbReference type="AlphaFoldDB" id="B8AE26"/>
<dbReference type="InterPro" id="IPR012677">
    <property type="entry name" value="Nucleotide-bd_a/b_plait_sf"/>
</dbReference>
<keyword evidence="1" id="KW-0677">Repeat</keyword>
<reference evidence="4 5" key="1">
    <citation type="journal article" date="2005" name="PLoS Biol.">
        <title>The genomes of Oryza sativa: a history of duplications.</title>
        <authorList>
            <person name="Yu J."/>
            <person name="Wang J."/>
            <person name="Lin W."/>
            <person name="Li S."/>
            <person name="Li H."/>
            <person name="Zhou J."/>
            <person name="Ni P."/>
            <person name="Dong W."/>
            <person name="Hu S."/>
            <person name="Zeng C."/>
            <person name="Zhang J."/>
            <person name="Zhang Y."/>
            <person name="Li R."/>
            <person name="Xu Z."/>
            <person name="Li S."/>
            <person name="Li X."/>
            <person name="Zheng H."/>
            <person name="Cong L."/>
            <person name="Lin L."/>
            <person name="Yin J."/>
            <person name="Geng J."/>
            <person name="Li G."/>
            <person name="Shi J."/>
            <person name="Liu J."/>
            <person name="Lv H."/>
            <person name="Li J."/>
            <person name="Wang J."/>
            <person name="Deng Y."/>
            <person name="Ran L."/>
            <person name="Shi X."/>
            <person name="Wang X."/>
            <person name="Wu Q."/>
            <person name="Li C."/>
            <person name="Ren X."/>
            <person name="Wang J."/>
            <person name="Wang X."/>
            <person name="Li D."/>
            <person name="Liu D."/>
            <person name="Zhang X."/>
            <person name="Ji Z."/>
            <person name="Zhao W."/>
            <person name="Sun Y."/>
            <person name="Zhang Z."/>
            <person name="Bao J."/>
            <person name="Han Y."/>
            <person name="Dong L."/>
            <person name="Ji J."/>
            <person name="Chen P."/>
            <person name="Wu S."/>
            <person name="Liu J."/>
            <person name="Xiao Y."/>
            <person name="Bu D."/>
            <person name="Tan J."/>
            <person name="Yang L."/>
            <person name="Ye C."/>
            <person name="Zhang J."/>
            <person name="Xu J."/>
            <person name="Zhou Y."/>
            <person name="Yu Y."/>
            <person name="Zhang B."/>
            <person name="Zhuang S."/>
            <person name="Wei H."/>
            <person name="Liu B."/>
            <person name="Lei M."/>
            <person name="Yu H."/>
            <person name="Li Y."/>
            <person name="Xu H."/>
            <person name="Wei S."/>
            <person name="He X."/>
            <person name="Fang L."/>
            <person name="Zhang Z."/>
            <person name="Zhang Y."/>
            <person name="Huang X."/>
            <person name="Su Z."/>
            <person name="Tong W."/>
            <person name="Li J."/>
            <person name="Tong Z."/>
            <person name="Li S."/>
            <person name="Ye J."/>
            <person name="Wang L."/>
            <person name="Fang L."/>
            <person name="Lei T."/>
            <person name="Chen C."/>
            <person name="Chen H."/>
            <person name="Xu Z."/>
            <person name="Li H."/>
            <person name="Huang H."/>
            <person name="Zhang F."/>
            <person name="Xu H."/>
            <person name="Li N."/>
            <person name="Zhao C."/>
            <person name="Li S."/>
            <person name="Dong L."/>
            <person name="Huang Y."/>
            <person name="Li L."/>
            <person name="Xi Y."/>
            <person name="Qi Q."/>
            <person name="Li W."/>
            <person name="Zhang B."/>
            <person name="Hu W."/>
            <person name="Zhang Y."/>
            <person name="Tian X."/>
            <person name="Jiao Y."/>
            <person name="Liang X."/>
            <person name="Jin J."/>
            <person name="Gao L."/>
            <person name="Zheng W."/>
            <person name="Hao B."/>
            <person name="Liu S."/>
            <person name="Wang W."/>
            <person name="Yuan L."/>
            <person name="Cao M."/>
            <person name="McDermott J."/>
            <person name="Samudrala R."/>
            <person name="Wang J."/>
            <person name="Wong G.K."/>
            <person name="Yang H."/>
        </authorList>
    </citation>
    <scope>NUCLEOTIDE SEQUENCE [LARGE SCALE GENOMIC DNA]</scope>
    <source>
        <strain evidence="5">cv. 93-11</strain>
    </source>
</reference>
<dbReference type="PANTHER" id="PTHR15592">
    <property type="entry name" value="MATRIN 3/NUCLEAR PROTEIN 220-RELATED"/>
    <property type="match status" value="1"/>
</dbReference>
<accession>B8AE26</accession>
<name>B8AE26_ORYSI</name>
<dbReference type="GO" id="GO:0003723">
    <property type="term" value="F:RNA binding"/>
    <property type="evidence" value="ECO:0007669"/>
    <property type="project" value="UniProtKB-KW"/>
</dbReference>
<dbReference type="STRING" id="39946.B8AE26"/>
<dbReference type="CDD" id="cd12422">
    <property type="entry name" value="RRM2_PTBP1_hnRNPL_like"/>
    <property type="match status" value="1"/>
</dbReference>
<dbReference type="Gramene" id="BGIOSGA009179-TA">
    <property type="protein sequence ID" value="BGIOSGA009179-PA"/>
    <property type="gene ID" value="BGIOSGA009179"/>
</dbReference>
<evidence type="ECO:0000256" key="1">
    <source>
        <dbReference type="ARBA" id="ARBA00022737"/>
    </source>
</evidence>
<dbReference type="Pfam" id="PF11835">
    <property type="entry name" value="RRM_8"/>
    <property type="match status" value="1"/>
</dbReference>
<dbReference type="SUPFAM" id="SSF54928">
    <property type="entry name" value="RNA-binding domain, RBD"/>
    <property type="match status" value="1"/>
</dbReference>
<keyword evidence="2" id="KW-0694">RNA-binding</keyword>
<evidence type="ECO:0000313" key="5">
    <source>
        <dbReference type="Proteomes" id="UP000007015"/>
    </source>
</evidence>
<dbReference type="Gene3D" id="3.30.70.330">
    <property type="match status" value="1"/>
</dbReference>
<gene>
    <name evidence="4" type="ORF">OsI_09231</name>
</gene>
<dbReference type="InterPro" id="IPR035979">
    <property type="entry name" value="RBD_domain_sf"/>
</dbReference>
<feature type="domain" description="PTBP1-like RNA recognition motif 2" evidence="3">
    <location>
        <begin position="45"/>
        <end position="133"/>
    </location>
</feature>
<evidence type="ECO:0000256" key="2">
    <source>
        <dbReference type="ARBA" id="ARBA00022884"/>
    </source>
</evidence>
<proteinExistence type="predicted"/>
<dbReference type="Proteomes" id="UP000007015">
    <property type="component" value="Chromosome 2"/>
</dbReference>
<protein>
    <recommendedName>
        <fullName evidence="3">PTBP1-like RNA recognition motif 2 domain-containing protein</fullName>
    </recommendedName>
</protein>